<accession>A0ABP1S853</accession>
<organism evidence="1 2">
    <name type="scientific">Orchesella dallaii</name>
    <dbReference type="NCBI Taxonomy" id="48710"/>
    <lineage>
        <taxon>Eukaryota</taxon>
        <taxon>Metazoa</taxon>
        <taxon>Ecdysozoa</taxon>
        <taxon>Arthropoda</taxon>
        <taxon>Hexapoda</taxon>
        <taxon>Collembola</taxon>
        <taxon>Entomobryomorpha</taxon>
        <taxon>Entomobryoidea</taxon>
        <taxon>Orchesellidae</taxon>
        <taxon>Orchesellinae</taxon>
        <taxon>Orchesella</taxon>
    </lineage>
</organism>
<reference evidence="1 2" key="1">
    <citation type="submission" date="2024-08" db="EMBL/GenBank/DDBJ databases">
        <authorList>
            <person name="Cucini C."/>
            <person name="Frati F."/>
        </authorList>
    </citation>
    <scope>NUCLEOTIDE SEQUENCE [LARGE SCALE GENOMIC DNA]</scope>
</reference>
<comment type="caution">
    <text evidence="1">The sequence shown here is derived from an EMBL/GenBank/DDBJ whole genome shotgun (WGS) entry which is preliminary data.</text>
</comment>
<gene>
    <name evidence="1" type="ORF">ODALV1_LOCUS30814</name>
</gene>
<dbReference type="EMBL" id="CAXLJM020000164">
    <property type="protein sequence ID" value="CAL8146430.1"/>
    <property type="molecule type" value="Genomic_DNA"/>
</dbReference>
<protein>
    <submittedName>
        <fullName evidence="1">Uncharacterized protein</fullName>
    </submittedName>
</protein>
<keyword evidence="2" id="KW-1185">Reference proteome</keyword>
<evidence type="ECO:0000313" key="2">
    <source>
        <dbReference type="Proteomes" id="UP001642540"/>
    </source>
</evidence>
<sequence>MDSDVEYLQLSGYRMETEINASFKLETKLIKDQCNITSLFFYPLKTENSLQQLLISPPNSGVPTRDCKSLQETLDCAVEAKQKLTRTLNFSIEIGRVIPSNCFNFIRDDSNSTSSISLTVIQKQFQYPVYSYSIFQREMKDVETYLVGNENKTNIFVHLINSWEDKYLISEAKLKYENLLQNFGNLWTTGNSISMIWPDFLAPTLFKVTLNKTEISHFDSDCEAISSSKILVNKDYLGSRFDPYIKTPHPRLTTQSEITYMIELATTKFQKLWIKRFLNDPLTEEYADVENWIIEATVEANLKKRNAVELMYEIHLGRNEFSYFQNFAVQFDEFIRLLDDFAKANKRAEGTIRGFFFVGFVKEMEKLSETEILTVLETSRKIANERNLLFGVHFDMNFTNNEFLTISSIEKKALNFVNFIIYSDVNYFDFLPNADLLGSAKTFHNYVHRRALKPLLIKRSKLQAFKQDVEVIAKLFWVRIGGLYFGTKTDFATYLESVNYWATLHQFPVYANRVFDNTTSQCCGWWMVSDYRNLSNHDVFFEIDKESHTVMKLPNATANKQFISANFNHHNQRLTLQDHWKTNGIYQAKEDIALSIRKTLVNSNISYAHITQKVSEVFGLYVLKIFPNGKLP</sequence>
<dbReference type="Proteomes" id="UP001642540">
    <property type="component" value="Unassembled WGS sequence"/>
</dbReference>
<name>A0ABP1S853_9HEXA</name>
<evidence type="ECO:0000313" key="1">
    <source>
        <dbReference type="EMBL" id="CAL8146430.1"/>
    </source>
</evidence>
<proteinExistence type="predicted"/>